<evidence type="ECO:0000313" key="2">
    <source>
        <dbReference type="EMBL" id="MFC3148086.1"/>
    </source>
</evidence>
<dbReference type="GO" id="GO:0006508">
    <property type="term" value="P:proteolysis"/>
    <property type="evidence" value="ECO:0007669"/>
    <property type="project" value="UniProtKB-KW"/>
</dbReference>
<keyword evidence="1" id="KW-0732">Signal</keyword>
<dbReference type="InterPro" id="IPR001940">
    <property type="entry name" value="Peptidase_S1C"/>
</dbReference>
<dbReference type="GO" id="GO:0008233">
    <property type="term" value="F:peptidase activity"/>
    <property type="evidence" value="ECO:0007669"/>
    <property type="project" value="UniProtKB-KW"/>
</dbReference>
<keyword evidence="3" id="KW-1185">Reference proteome</keyword>
<protein>
    <submittedName>
        <fullName evidence="2">S1C family serine protease</fullName>
        <ecNumber evidence="2">3.4.21.-</ecNumber>
    </submittedName>
</protein>
<keyword evidence="2" id="KW-0378">Hydrolase</keyword>
<dbReference type="SUPFAM" id="SSF50494">
    <property type="entry name" value="Trypsin-like serine proteases"/>
    <property type="match status" value="1"/>
</dbReference>
<proteinExistence type="predicted"/>
<dbReference type="EMBL" id="JBHRTI010000004">
    <property type="protein sequence ID" value="MFC3148086.1"/>
    <property type="molecule type" value="Genomic_DNA"/>
</dbReference>
<evidence type="ECO:0000313" key="3">
    <source>
        <dbReference type="Proteomes" id="UP001595556"/>
    </source>
</evidence>
<name>A0ABV7H643_9BURK</name>
<dbReference type="InterPro" id="IPR009003">
    <property type="entry name" value="Peptidase_S1_PA"/>
</dbReference>
<dbReference type="PANTHER" id="PTHR43019">
    <property type="entry name" value="SERINE ENDOPROTEASE DEGS"/>
    <property type="match status" value="1"/>
</dbReference>
<evidence type="ECO:0000256" key="1">
    <source>
        <dbReference type="SAM" id="SignalP"/>
    </source>
</evidence>
<accession>A0ABV7H643</accession>
<comment type="caution">
    <text evidence="2">The sequence shown here is derived from an EMBL/GenBank/DDBJ whole genome shotgun (WGS) entry which is preliminary data.</text>
</comment>
<dbReference type="RefSeq" id="WP_377303701.1">
    <property type="nucleotide sequence ID" value="NZ_CP180191.1"/>
</dbReference>
<reference evidence="3" key="1">
    <citation type="journal article" date="2019" name="Int. J. Syst. Evol. Microbiol.">
        <title>The Global Catalogue of Microorganisms (GCM) 10K type strain sequencing project: providing services to taxonomists for standard genome sequencing and annotation.</title>
        <authorList>
            <consortium name="The Broad Institute Genomics Platform"/>
            <consortium name="The Broad Institute Genome Sequencing Center for Infectious Disease"/>
            <person name="Wu L."/>
            <person name="Ma J."/>
        </authorList>
    </citation>
    <scope>NUCLEOTIDE SEQUENCE [LARGE SCALE GENOMIC DNA]</scope>
    <source>
        <strain evidence="3">KCTC 52168</strain>
    </source>
</reference>
<organism evidence="2 3">
    <name type="scientific">Piscinibacterium candidicorallinum</name>
    <dbReference type="NCBI Taxonomy" id="1793872"/>
    <lineage>
        <taxon>Bacteria</taxon>
        <taxon>Pseudomonadati</taxon>
        <taxon>Pseudomonadota</taxon>
        <taxon>Betaproteobacteria</taxon>
        <taxon>Burkholderiales</taxon>
        <taxon>Piscinibacterium</taxon>
    </lineage>
</organism>
<dbReference type="InterPro" id="IPR043504">
    <property type="entry name" value="Peptidase_S1_PA_chymotrypsin"/>
</dbReference>
<dbReference type="Proteomes" id="UP001595556">
    <property type="component" value="Unassembled WGS sequence"/>
</dbReference>
<feature type="signal peptide" evidence="1">
    <location>
        <begin position="1"/>
        <end position="24"/>
    </location>
</feature>
<dbReference type="Gene3D" id="2.40.10.10">
    <property type="entry name" value="Trypsin-like serine proteases"/>
    <property type="match status" value="2"/>
</dbReference>
<dbReference type="EC" id="3.4.21.-" evidence="2"/>
<gene>
    <name evidence="2" type="ORF">ACFOEN_10570</name>
</gene>
<feature type="chain" id="PRO_5046870376" evidence="1">
    <location>
        <begin position="25"/>
        <end position="474"/>
    </location>
</feature>
<dbReference type="PANTHER" id="PTHR43019:SF23">
    <property type="entry name" value="PROTEASE DO-LIKE 5, CHLOROPLASTIC"/>
    <property type="match status" value="1"/>
</dbReference>
<dbReference type="Pfam" id="PF13365">
    <property type="entry name" value="Trypsin_2"/>
    <property type="match status" value="1"/>
</dbReference>
<sequence length="474" mass="52063">MHLRLLCHFGLVLLGLCAAGNLSAQIGSGDRNGRAAAQQDRALPEPSASARELFSRTKDRIVQVRVLLSSASEQSSLGSGFLVRDDGAQGAWVLTNYHVISALAIHPEKYRIELRGTNERKIRAQLMAVDVIHDLAVLRTEATAADATPAPWNVFALRDTALVQGSKVFAMGNPLELGFVISEGIYNGPVESRIYEQMLFSGSLNSGMSGGPAIDEAGRVVGVNVATRRDGEQLSFLVPVRYARELLERAWTGKPRKEWRTEIARQLLVHQDFVASKLLADEKSASAPPVVAPAGAAAPERARAGFASQTLAGRPVPTLDGSLTRCWARGLEGEKLRYQRDTLDCDLRADLFVSDRLFTGTLSLQHTLLRNDRLALPQFLNLGQGGLGSGAFRFGRGELTPAECRDDYVRAAKHVYRVAVCVRAYRKFEGLYDYTVLATQVDDARERQSSSLRLQGFSFENAQRLARQFLERLQ</sequence>
<dbReference type="PRINTS" id="PR00834">
    <property type="entry name" value="PROTEASES2C"/>
</dbReference>
<keyword evidence="2" id="KW-0645">Protease</keyword>